<gene>
    <name evidence="1" type="ORF">TCAL_12536</name>
</gene>
<dbReference type="InterPro" id="IPR021365">
    <property type="entry name" value="DUF2891"/>
</dbReference>
<dbReference type="EMBL" id="VCGU01000459">
    <property type="protein sequence ID" value="TRY61302.1"/>
    <property type="molecule type" value="Genomic_DNA"/>
</dbReference>
<sequence length="314" mass="36319">GWVPTISGADDLVIDYETAERLANLPLTCYNQEFPHKFGITYNGIEELKSPHAEDKVAVEMEVFRQEHNKIFERTYGWAWFLKLHDELEQNPQNQERGWSRILQPMADLLVQNYQNFLPSLAYPIRAGEHPNTAFGLIFAYEYAQKHDLEELADLIAFNATGHFQSDVDCPLNWEPSGSDFLSPCLQEAELMGKLSDLDQPDEFNEWFQKFLPNLFDPDFILEPGHVIDRTDGKLVHLDGVNFSRAWNLYSLIKTLPKNDTMNRAKFLSLGDEHIRESMEFVVGSDYAGAHWLASFLFYALQVREHALEDMFTY</sequence>
<name>A0A553N786_TIGCA</name>
<proteinExistence type="predicted"/>
<dbReference type="Proteomes" id="UP000318571">
    <property type="component" value="Chromosome 8"/>
</dbReference>
<evidence type="ECO:0000313" key="1">
    <source>
        <dbReference type="EMBL" id="TRY61302.1"/>
    </source>
</evidence>
<feature type="non-terminal residue" evidence="1">
    <location>
        <position position="1"/>
    </location>
</feature>
<evidence type="ECO:0000313" key="2">
    <source>
        <dbReference type="Proteomes" id="UP000318571"/>
    </source>
</evidence>
<comment type="caution">
    <text evidence="1">The sequence shown here is derived from an EMBL/GenBank/DDBJ whole genome shotgun (WGS) entry which is preliminary data.</text>
</comment>
<protein>
    <recommendedName>
        <fullName evidence="3">DUF2891 domain-containing protein</fullName>
    </recommendedName>
</protein>
<dbReference type="Pfam" id="PF11199">
    <property type="entry name" value="DUF2891"/>
    <property type="match status" value="1"/>
</dbReference>
<keyword evidence="2" id="KW-1185">Reference proteome</keyword>
<accession>A0A553N786</accession>
<evidence type="ECO:0008006" key="3">
    <source>
        <dbReference type="Google" id="ProtNLM"/>
    </source>
</evidence>
<organism evidence="1 2">
    <name type="scientific">Tigriopus californicus</name>
    <name type="common">Marine copepod</name>
    <dbReference type="NCBI Taxonomy" id="6832"/>
    <lineage>
        <taxon>Eukaryota</taxon>
        <taxon>Metazoa</taxon>
        <taxon>Ecdysozoa</taxon>
        <taxon>Arthropoda</taxon>
        <taxon>Crustacea</taxon>
        <taxon>Multicrustacea</taxon>
        <taxon>Hexanauplia</taxon>
        <taxon>Copepoda</taxon>
        <taxon>Harpacticoida</taxon>
        <taxon>Harpacticidae</taxon>
        <taxon>Tigriopus</taxon>
    </lineage>
</organism>
<dbReference type="AlphaFoldDB" id="A0A553N786"/>
<reference evidence="1 2" key="1">
    <citation type="journal article" date="2018" name="Nat. Ecol. Evol.">
        <title>Genomic signatures of mitonuclear coevolution across populations of Tigriopus californicus.</title>
        <authorList>
            <person name="Barreto F.S."/>
            <person name="Watson E.T."/>
            <person name="Lima T.G."/>
            <person name="Willett C.S."/>
            <person name="Edmands S."/>
            <person name="Li W."/>
            <person name="Burton R.S."/>
        </authorList>
    </citation>
    <scope>NUCLEOTIDE SEQUENCE [LARGE SCALE GENOMIC DNA]</scope>
    <source>
        <strain evidence="1 2">San Diego</strain>
    </source>
</reference>